<dbReference type="OrthoDB" id="8178425at2759"/>
<reference evidence="6" key="1">
    <citation type="submission" date="2021-03" db="EMBL/GenBank/DDBJ databases">
        <title>Chromosome level genome of the anhydrobiotic midge Polypedilum vanderplanki.</title>
        <authorList>
            <person name="Yoshida Y."/>
            <person name="Kikawada T."/>
            <person name="Gusev O."/>
        </authorList>
    </citation>
    <scope>NUCLEOTIDE SEQUENCE</scope>
    <source>
        <strain evidence="6">NIAS01</strain>
        <tissue evidence="6">Whole body or cell culture</tissue>
    </source>
</reference>
<dbReference type="EMBL" id="JADBJN010000001">
    <property type="protein sequence ID" value="KAG5682480.1"/>
    <property type="molecule type" value="Genomic_DNA"/>
</dbReference>
<keyword evidence="5" id="KW-0732">Signal</keyword>
<keyword evidence="7" id="KW-1185">Reference proteome</keyword>
<organism evidence="6 7">
    <name type="scientific">Polypedilum vanderplanki</name>
    <name type="common">Sleeping chironomid midge</name>
    <dbReference type="NCBI Taxonomy" id="319348"/>
    <lineage>
        <taxon>Eukaryota</taxon>
        <taxon>Metazoa</taxon>
        <taxon>Ecdysozoa</taxon>
        <taxon>Arthropoda</taxon>
        <taxon>Hexapoda</taxon>
        <taxon>Insecta</taxon>
        <taxon>Pterygota</taxon>
        <taxon>Neoptera</taxon>
        <taxon>Endopterygota</taxon>
        <taxon>Diptera</taxon>
        <taxon>Nematocera</taxon>
        <taxon>Chironomoidea</taxon>
        <taxon>Chironomidae</taxon>
        <taxon>Chironominae</taxon>
        <taxon>Polypedilum</taxon>
        <taxon>Polypedilum</taxon>
    </lineage>
</organism>
<comment type="subcellular location">
    <subcellularLocation>
        <location evidence="1">Secreted</location>
    </subcellularLocation>
</comment>
<dbReference type="Pfam" id="PF06324">
    <property type="entry name" value="Pigment_DH"/>
    <property type="match status" value="1"/>
</dbReference>
<dbReference type="InterPro" id="IPR009396">
    <property type="entry name" value="Pigment_DH"/>
</dbReference>
<name>A0A9J6CKL8_POLVA</name>
<evidence type="ECO:0000256" key="3">
    <source>
        <dbReference type="ARBA" id="ARBA00022525"/>
    </source>
</evidence>
<evidence type="ECO:0000256" key="5">
    <source>
        <dbReference type="SAM" id="SignalP"/>
    </source>
</evidence>
<protein>
    <submittedName>
        <fullName evidence="6">Uncharacterized protein</fullName>
    </submittedName>
</protein>
<comment type="caution">
    <text evidence="6">The sequence shown here is derived from an EMBL/GenBank/DDBJ whole genome shotgun (WGS) entry which is preliminary data.</text>
</comment>
<evidence type="ECO:0000256" key="1">
    <source>
        <dbReference type="ARBA" id="ARBA00004613"/>
    </source>
</evidence>
<proteinExistence type="inferred from homology"/>
<dbReference type="GO" id="GO:0009416">
    <property type="term" value="P:response to light stimulus"/>
    <property type="evidence" value="ECO:0007669"/>
    <property type="project" value="InterPro"/>
</dbReference>
<dbReference type="Proteomes" id="UP001107558">
    <property type="component" value="Chromosome 1"/>
</dbReference>
<evidence type="ECO:0000313" key="7">
    <source>
        <dbReference type="Proteomes" id="UP001107558"/>
    </source>
</evidence>
<feature type="chain" id="PRO_5039947744" evidence="5">
    <location>
        <begin position="23"/>
        <end position="87"/>
    </location>
</feature>
<dbReference type="GO" id="GO:0005576">
    <property type="term" value="C:extracellular region"/>
    <property type="evidence" value="ECO:0007669"/>
    <property type="project" value="UniProtKB-SubCell"/>
</dbReference>
<dbReference type="AlphaFoldDB" id="A0A9J6CKL8"/>
<evidence type="ECO:0000256" key="2">
    <source>
        <dbReference type="ARBA" id="ARBA00010172"/>
    </source>
</evidence>
<keyword evidence="4" id="KW-0027">Amidation</keyword>
<keyword evidence="3" id="KW-0964">Secreted</keyword>
<gene>
    <name evidence="6" type="ORF">PVAND_011831</name>
</gene>
<sequence>MVKIGDLLKIVLLIQFFELFIAHPLTEDVYEYDQDFNGYVPIVTASNYWPQRYYPSSNRLYPTYPKRNAELINSLLSLPKNLDSAGK</sequence>
<evidence type="ECO:0000313" key="6">
    <source>
        <dbReference type="EMBL" id="KAG5682480.1"/>
    </source>
</evidence>
<accession>A0A9J6CKL8</accession>
<evidence type="ECO:0000256" key="4">
    <source>
        <dbReference type="ARBA" id="ARBA00022815"/>
    </source>
</evidence>
<dbReference type="GO" id="GO:0005179">
    <property type="term" value="F:hormone activity"/>
    <property type="evidence" value="ECO:0007669"/>
    <property type="project" value="InterPro"/>
</dbReference>
<comment type="similarity">
    <text evidence="2">Belongs to the arthropod PDH family.</text>
</comment>
<feature type="signal peptide" evidence="5">
    <location>
        <begin position="1"/>
        <end position="22"/>
    </location>
</feature>